<evidence type="ECO:0000259" key="1">
    <source>
        <dbReference type="Pfam" id="PF19040"/>
    </source>
</evidence>
<feature type="domain" description="SGNH" evidence="1">
    <location>
        <begin position="118"/>
        <end position="343"/>
    </location>
</feature>
<dbReference type="RefSeq" id="WP_254570288.1">
    <property type="nucleotide sequence ID" value="NZ_CP098502.1"/>
</dbReference>
<dbReference type="Proteomes" id="UP001056035">
    <property type="component" value="Chromosome"/>
</dbReference>
<sequence length="355" mass="36743">MSGRAGPAPGDPHRPRHLVAALTGLVALALAATVLAIVGAGSPSASSAPMHAPPPLLGTGAPLSSAYVGRPCFGAAAHDPLHPCVNRGLRLVVTPPPARAALERNAVCAPEGPGGLLLPCAFGVPAASARDTFALIGDSHASVWRAPLQRVAEAEHWRGISLTRSSCPLNSTPALLPDPAGPECVRWNALVLGWLRAHPEVHTVFLAQHSGGRVLHPVSMTGPEAQAAGYRQTWTALPASVRRIFVIRDTPRGTARSAACIARAVARGVPAGPACAVPRSFALKPDPALAAALAGGLPRVRVINLTRYMCDLRVCPPVIGGALVHRDIDHLTQTFAATLAPYLQARVEAVLARTP</sequence>
<protein>
    <recommendedName>
        <fullName evidence="1">SGNH domain-containing protein</fullName>
    </recommendedName>
</protein>
<dbReference type="Pfam" id="PF19040">
    <property type="entry name" value="SGNH"/>
    <property type="match status" value="1"/>
</dbReference>
<evidence type="ECO:0000313" key="2">
    <source>
        <dbReference type="EMBL" id="UTI63563.1"/>
    </source>
</evidence>
<dbReference type="EMBL" id="CP098502">
    <property type="protein sequence ID" value="UTI63563.1"/>
    <property type="molecule type" value="Genomic_DNA"/>
</dbReference>
<dbReference type="InterPro" id="IPR043968">
    <property type="entry name" value="SGNH"/>
</dbReference>
<organism evidence="2 3">
    <name type="scientific">Paraconexibacter antarcticus</name>
    <dbReference type="NCBI Taxonomy" id="2949664"/>
    <lineage>
        <taxon>Bacteria</taxon>
        <taxon>Bacillati</taxon>
        <taxon>Actinomycetota</taxon>
        <taxon>Thermoleophilia</taxon>
        <taxon>Solirubrobacterales</taxon>
        <taxon>Paraconexibacteraceae</taxon>
        <taxon>Paraconexibacter</taxon>
    </lineage>
</organism>
<reference evidence="2 3" key="1">
    <citation type="submission" date="2022-06" db="EMBL/GenBank/DDBJ databases">
        <title>Paraconexibacter antarcticus.</title>
        <authorList>
            <person name="Kim C.S."/>
        </authorList>
    </citation>
    <scope>NUCLEOTIDE SEQUENCE [LARGE SCALE GENOMIC DNA]</scope>
    <source>
        <strain evidence="2 3">02-257</strain>
    </source>
</reference>
<proteinExistence type="predicted"/>
<keyword evidence="3" id="KW-1185">Reference proteome</keyword>
<evidence type="ECO:0000313" key="3">
    <source>
        <dbReference type="Proteomes" id="UP001056035"/>
    </source>
</evidence>
<gene>
    <name evidence="2" type="ORF">NBH00_19745</name>
</gene>
<name>A0ABY5DNG2_9ACTN</name>
<accession>A0ABY5DNG2</accession>